<keyword evidence="7" id="KW-0594">Phospholipid biosynthesis</keyword>
<gene>
    <name evidence="11" type="ORF">JOD64_002047</name>
</gene>
<dbReference type="Proteomes" id="UP000764837">
    <property type="component" value="Unassembled WGS sequence"/>
</dbReference>
<dbReference type="PANTHER" id="PTHR35809">
    <property type="entry name" value="ARCHAETIDYLSERINE DECARBOXYLASE PROENZYME-RELATED"/>
    <property type="match status" value="1"/>
</dbReference>
<evidence type="ECO:0000256" key="3">
    <source>
        <dbReference type="ARBA" id="ARBA00022793"/>
    </source>
</evidence>
<accession>A0ABS2LRR4</accession>
<evidence type="ECO:0000256" key="2">
    <source>
        <dbReference type="ARBA" id="ARBA00022516"/>
    </source>
</evidence>
<name>A0ABS2LRR4_9ACTN</name>
<keyword evidence="2" id="KW-0444">Lipid biosynthesis</keyword>
<dbReference type="EMBL" id="JAFBBP010000001">
    <property type="protein sequence ID" value="MBM7490825.1"/>
    <property type="molecule type" value="Genomic_DNA"/>
</dbReference>
<keyword evidence="3" id="KW-0210">Decarboxylase</keyword>
<keyword evidence="9" id="KW-1208">Phospholipid metabolism</keyword>
<evidence type="ECO:0000313" key="11">
    <source>
        <dbReference type="EMBL" id="MBM7490825.1"/>
    </source>
</evidence>
<dbReference type="RefSeq" id="WP_204942013.1">
    <property type="nucleotide sequence ID" value="NZ_JAFBBP010000001.1"/>
</dbReference>
<proteinExistence type="predicted"/>
<dbReference type="PANTHER" id="PTHR35809:SF1">
    <property type="entry name" value="ARCHAETIDYLSERINE DECARBOXYLASE PROENZYME-RELATED"/>
    <property type="match status" value="1"/>
</dbReference>
<dbReference type="EC" id="4.1.1.65" evidence="11"/>
<protein>
    <submittedName>
        <fullName evidence="11">Phosphatidylserine decarboxylase</fullName>
        <ecNumber evidence="11">4.1.1.65</ecNumber>
    </submittedName>
</protein>
<evidence type="ECO:0000256" key="6">
    <source>
        <dbReference type="ARBA" id="ARBA00023145"/>
    </source>
</evidence>
<evidence type="ECO:0000256" key="8">
    <source>
        <dbReference type="ARBA" id="ARBA00023239"/>
    </source>
</evidence>
<keyword evidence="8 11" id="KW-0456">Lyase</keyword>
<dbReference type="InterPro" id="IPR003817">
    <property type="entry name" value="PS_Dcarbxylase"/>
</dbReference>
<keyword evidence="5" id="KW-0472">Membrane</keyword>
<keyword evidence="12" id="KW-1185">Reference proteome</keyword>
<evidence type="ECO:0000256" key="7">
    <source>
        <dbReference type="ARBA" id="ARBA00023209"/>
    </source>
</evidence>
<comment type="caution">
    <text evidence="11">The sequence shown here is derived from an EMBL/GenBank/DDBJ whole genome shotgun (WGS) entry which is preliminary data.</text>
</comment>
<evidence type="ECO:0000256" key="5">
    <source>
        <dbReference type="ARBA" id="ARBA00023136"/>
    </source>
</evidence>
<sequence>MTQSPAVRTTGRSGPVRIGERAARTLVSELARINDPKAALLVGVGPESAVLAAAIEALLPGDRLTVVPAEPLGAAALRAHVTAQGGWVADRVSVIDSLAEAKAEAAEVVIAGEVFSGTTEETRSGIEGLAKHLSDGAVLSVATIATPGRTTGAAAELARQDALYGVGADLVLRNNPPVRVYRLRFTPASPATADRLTPAHRPSSVPLTRGMHIDSNGVAAAGIALGLAALTRVARPSSKLWLLPALAAGPVAAFFRDPERDVPEDPTAVVASADGKVLSVQRLHDERFGDGEWLRVAVFLSVLDVHVNRAPVAGKVVDYFVADGGFVNAMKPDAEHNVAAYTVLDTARGTVVVAQRTGLIARRIVQRAPIGALLAKGERFGLIRFGSRTDVYLPAEAADPLVGPGDKVVGGSTVIARWR</sequence>
<evidence type="ECO:0000256" key="9">
    <source>
        <dbReference type="ARBA" id="ARBA00023264"/>
    </source>
</evidence>
<organism evidence="11 12">
    <name type="scientific">Micromonospora luteifusca</name>
    <dbReference type="NCBI Taxonomy" id="709860"/>
    <lineage>
        <taxon>Bacteria</taxon>
        <taxon>Bacillati</taxon>
        <taxon>Actinomycetota</taxon>
        <taxon>Actinomycetes</taxon>
        <taxon>Micromonosporales</taxon>
        <taxon>Micromonosporaceae</taxon>
        <taxon>Micromonospora</taxon>
    </lineage>
</organism>
<keyword evidence="10" id="KW-0670">Pyruvate</keyword>
<keyword evidence="1" id="KW-1003">Cell membrane</keyword>
<dbReference type="GO" id="GO:0004609">
    <property type="term" value="F:phosphatidylserine decarboxylase activity"/>
    <property type="evidence" value="ECO:0007669"/>
    <property type="project" value="UniProtKB-EC"/>
</dbReference>
<evidence type="ECO:0000256" key="4">
    <source>
        <dbReference type="ARBA" id="ARBA00023098"/>
    </source>
</evidence>
<keyword evidence="4" id="KW-0443">Lipid metabolism</keyword>
<reference evidence="11 12" key="1">
    <citation type="submission" date="2021-01" db="EMBL/GenBank/DDBJ databases">
        <title>Sequencing the genomes of 1000 actinobacteria strains.</title>
        <authorList>
            <person name="Klenk H.-P."/>
        </authorList>
    </citation>
    <scope>NUCLEOTIDE SEQUENCE [LARGE SCALE GENOMIC DNA]</scope>
    <source>
        <strain evidence="11 12">DSM 100204</strain>
    </source>
</reference>
<dbReference type="Pfam" id="PF02666">
    <property type="entry name" value="PS_Dcarbxylase"/>
    <property type="match status" value="1"/>
</dbReference>
<evidence type="ECO:0000313" key="12">
    <source>
        <dbReference type="Proteomes" id="UP000764837"/>
    </source>
</evidence>
<evidence type="ECO:0000256" key="1">
    <source>
        <dbReference type="ARBA" id="ARBA00022475"/>
    </source>
</evidence>
<keyword evidence="6" id="KW-0865">Zymogen</keyword>
<dbReference type="InterPro" id="IPR033175">
    <property type="entry name" value="PSD-A"/>
</dbReference>
<evidence type="ECO:0000256" key="10">
    <source>
        <dbReference type="ARBA" id="ARBA00023317"/>
    </source>
</evidence>